<evidence type="ECO:0000256" key="2">
    <source>
        <dbReference type="ARBA" id="ARBA00022519"/>
    </source>
</evidence>
<gene>
    <name evidence="4 5" type="primary">syd</name>
    <name evidence="5" type="ORF">PUN32_12475</name>
</gene>
<comment type="similarity">
    <text evidence="4">Belongs to the Syd family.</text>
</comment>
<dbReference type="HAMAP" id="MF_01104">
    <property type="entry name" value="Syd"/>
    <property type="match status" value="1"/>
</dbReference>
<keyword evidence="6" id="KW-1185">Reference proteome</keyword>
<dbReference type="Proteomes" id="UP001216189">
    <property type="component" value="Unassembled WGS sequence"/>
</dbReference>
<dbReference type="CDD" id="cd16323">
    <property type="entry name" value="Syd"/>
    <property type="match status" value="1"/>
</dbReference>
<evidence type="ECO:0000256" key="3">
    <source>
        <dbReference type="ARBA" id="ARBA00023136"/>
    </source>
</evidence>
<name>A0ABT5V2E6_9VIBR</name>
<keyword evidence="3 4" id="KW-0472">Membrane</keyword>
<proteinExistence type="inferred from homology"/>
<evidence type="ECO:0000313" key="6">
    <source>
        <dbReference type="Proteomes" id="UP001216189"/>
    </source>
</evidence>
<keyword evidence="2 4" id="KW-0997">Cell inner membrane</keyword>
<evidence type="ECO:0000256" key="1">
    <source>
        <dbReference type="ARBA" id="ARBA00022475"/>
    </source>
</evidence>
<comment type="function">
    <text evidence="4">Interacts with the SecY protein in vivo. May bind preferentially to an uncomplexed state of SecY, thus functioning either as a chelating agent for excess SecY in the cell or as a regulatory factor that negatively controls the translocase function.</text>
</comment>
<evidence type="ECO:0000256" key="4">
    <source>
        <dbReference type="HAMAP-Rule" id="MF_01104"/>
    </source>
</evidence>
<protein>
    <recommendedName>
        <fullName evidence="4">Protein Syd</fullName>
    </recommendedName>
</protein>
<dbReference type="NCBIfam" id="NF003439">
    <property type="entry name" value="PRK04968.1"/>
    <property type="match status" value="1"/>
</dbReference>
<dbReference type="InterPro" id="IPR038228">
    <property type="entry name" value="Syd_sf"/>
</dbReference>
<dbReference type="Gene3D" id="3.40.1580.20">
    <property type="entry name" value="Syd protein"/>
    <property type="match status" value="1"/>
</dbReference>
<dbReference type="Pfam" id="PF07348">
    <property type="entry name" value="Syd"/>
    <property type="match status" value="1"/>
</dbReference>
<organism evidence="5 6">
    <name type="scientific">Vibrio chanodichtyis</name>
    <dbReference type="NCBI Taxonomy" id="3027932"/>
    <lineage>
        <taxon>Bacteria</taxon>
        <taxon>Pseudomonadati</taxon>
        <taxon>Pseudomonadota</taxon>
        <taxon>Gammaproteobacteria</taxon>
        <taxon>Vibrionales</taxon>
        <taxon>Vibrionaceae</taxon>
        <taxon>Vibrio</taxon>
    </lineage>
</organism>
<reference evidence="5 6" key="1">
    <citation type="submission" date="2023-02" db="EMBL/GenBank/DDBJ databases">
        <title>Vibrio intestini sp. nov., a close relative of Vibrio cholerae isolated from the intestine of Healthy Culter dabryi.</title>
        <authorList>
            <person name="Wu N."/>
        </authorList>
    </citation>
    <scope>NUCLEOTIDE SEQUENCE [LARGE SCALE GENOMIC DNA]</scope>
    <source>
        <strain evidence="5 6">DSL-7</strain>
    </source>
</reference>
<dbReference type="EMBL" id="JARBFT010000016">
    <property type="protein sequence ID" value="MDE1515830.1"/>
    <property type="molecule type" value="Genomic_DNA"/>
</dbReference>
<sequence length="182" mass="20596">MTHSVVQALRDFSQRFLQQSQQQNGQLPISYDLFGLASPCVVETLADAVRWQPVSRAVWADFTAMEQAIELSLHEDSKAFYASQFSADMPALWRGRALTLLQVWSEEDFTRLQENLLGHLVMQRRLKQRPTVFIATTDDEMAVIAVCNVTGNVILEKLGTTQREVLSVDVAEFLQQLEPVVN</sequence>
<comment type="subcellular location">
    <subcellularLocation>
        <location evidence="4">Cell inner membrane</location>
        <topology evidence="4">Peripheral membrane protein</topology>
        <orientation evidence="4">Cytoplasmic side</orientation>
    </subcellularLocation>
    <text evidence="4">Loosely associated with the cytoplasmic side of the inner membrane, probably via SecY.</text>
</comment>
<evidence type="ECO:0000313" key="5">
    <source>
        <dbReference type="EMBL" id="MDE1515830.1"/>
    </source>
</evidence>
<accession>A0ABT5V2E6</accession>
<keyword evidence="1 4" id="KW-1003">Cell membrane</keyword>
<dbReference type="InterPro" id="IPR009948">
    <property type="entry name" value="Syd"/>
</dbReference>
<comment type="caution">
    <text evidence="5">The sequence shown here is derived from an EMBL/GenBank/DDBJ whole genome shotgun (WGS) entry which is preliminary data.</text>
</comment>
<dbReference type="RefSeq" id="WP_274723556.1">
    <property type="nucleotide sequence ID" value="NZ_JARBFT010000016.1"/>
</dbReference>